<dbReference type="PROSITE" id="PS51103">
    <property type="entry name" value="PTS_EIIC_TYPE_1"/>
    <property type="match status" value="1"/>
</dbReference>
<evidence type="ECO:0000256" key="4">
    <source>
        <dbReference type="ARBA" id="ARBA00022597"/>
    </source>
</evidence>
<feature type="transmembrane region" description="Helical" evidence="12">
    <location>
        <begin position="334"/>
        <end position="354"/>
    </location>
</feature>
<keyword evidence="7 12" id="KW-0812">Transmembrane</keyword>
<keyword evidence="6" id="KW-0598">Phosphotransferase system</keyword>
<evidence type="ECO:0000256" key="12">
    <source>
        <dbReference type="SAM" id="Phobius"/>
    </source>
</evidence>
<organism evidence="15 16">
    <name type="scientific">Cytobacillus firmus</name>
    <name type="common">Bacillus firmus</name>
    <dbReference type="NCBI Taxonomy" id="1399"/>
    <lineage>
        <taxon>Bacteria</taxon>
        <taxon>Bacillati</taxon>
        <taxon>Bacillota</taxon>
        <taxon>Bacilli</taxon>
        <taxon>Bacillales</taxon>
        <taxon>Bacillaceae</taxon>
        <taxon>Cytobacillus</taxon>
    </lineage>
</organism>
<dbReference type="FunFam" id="3.30.1360.60:FF:000001">
    <property type="entry name" value="PTS system glucose-specific IIBC component PtsG"/>
    <property type="match status" value="1"/>
</dbReference>
<dbReference type="Pfam" id="PF02378">
    <property type="entry name" value="PTS_EIIC"/>
    <property type="match status" value="1"/>
</dbReference>
<dbReference type="Pfam" id="PF00367">
    <property type="entry name" value="PTS_EIIB"/>
    <property type="match status" value="1"/>
</dbReference>
<protein>
    <submittedName>
        <fullName evidence="15">PTS system, N-acetylglucosamine-specific IIC component</fullName>
        <ecNumber evidence="15">2.7.1.193</ecNumber>
    </submittedName>
</protein>
<dbReference type="InterPro" id="IPR003352">
    <property type="entry name" value="PTS_EIIC"/>
</dbReference>
<evidence type="ECO:0000256" key="5">
    <source>
        <dbReference type="ARBA" id="ARBA00022679"/>
    </source>
</evidence>
<evidence type="ECO:0000259" key="13">
    <source>
        <dbReference type="PROSITE" id="PS51098"/>
    </source>
</evidence>
<evidence type="ECO:0000256" key="6">
    <source>
        <dbReference type="ARBA" id="ARBA00022683"/>
    </source>
</evidence>
<keyword evidence="8" id="KW-0418">Kinase</keyword>
<evidence type="ECO:0000256" key="7">
    <source>
        <dbReference type="ARBA" id="ARBA00022692"/>
    </source>
</evidence>
<comment type="caution">
    <text evidence="15">The sequence shown here is derived from an EMBL/GenBank/DDBJ whole genome shotgun (WGS) entry which is preliminary data.</text>
</comment>
<evidence type="ECO:0000256" key="8">
    <source>
        <dbReference type="ARBA" id="ARBA00022777"/>
    </source>
</evidence>
<dbReference type="PANTHER" id="PTHR30009:SF4">
    <property type="entry name" value="PTS SYSTEM N-ACETYLGLUCOSAMINE-SPECIFIC EIICBA COMPONENT"/>
    <property type="match status" value="1"/>
</dbReference>
<evidence type="ECO:0000256" key="11">
    <source>
        <dbReference type="PROSITE-ProRule" id="PRU00421"/>
    </source>
</evidence>
<feature type="transmembrane region" description="Helical" evidence="12">
    <location>
        <begin position="257"/>
        <end position="274"/>
    </location>
</feature>
<feature type="transmembrane region" description="Helical" evidence="12">
    <location>
        <begin position="69"/>
        <end position="88"/>
    </location>
</feature>
<accession>A0A800NAZ8</accession>
<dbReference type="GO" id="GO:0019866">
    <property type="term" value="C:organelle inner membrane"/>
    <property type="evidence" value="ECO:0007669"/>
    <property type="project" value="InterPro"/>
</dbReference>
<keyword evidence="9 12" id="KW-1133">Transmembrane helix</keyword>
<feature type="active site" description="Phosphocysteine intermediate; for EIIB activity" evidence="11">
    <location>
        <position position="405"/>
    </location>
</feature>
<dbReference type="InterPro" id="IPR001996">
    <property type="entry name" value="PTS_IIB_1"/>
</dbReference>
<evidence type="ECO:0000256" key="10">
    <source>
        <dbReference type="ARBA" id="ARBA00023136"/>
    </source>
</evidence>
<dbReference type="OrthoDB" id="9764327at2"/>
<dbReference type="SUPFAM" id="SSF55604">
    <property type="entry name" value="Glucose permease domain IIB"/>
    <property type="match status" value="1"/>
</dbReference>
<dbReference type="GO" id="GO:0015572">
    <property type="term" value="F:N-acetylglucosamine transmembrane transporter activity"/>
    <property type="evidence" value="ECO:0007669"/>
    <property type="project" value="InterPro"/>
</dbReference>
<evidence type="ECO:0000256" key="1">
    <source>
        <dbReference type="ARBA" id="ARBA00004651"/>
    </source>
</evidence>
<name>A0A800NAZ8_CYTFI</name>
<feature type="transmembrane region" description="Helical" evidence="12">
    <location>
        <begin position="94"/>
        <end position="110"/>
    </location>
</feature>
<evidence type="ECO:0000313" key="16">
    <source>
        <dbReference type="Proteomes" id="UP000465778"/>
    </source>
</evidence>
<keyword evidence="10 12" id="KW-0472">Membrane</keyword>
<dbReference type="CDD" id="cd00212">
    <property type="entry name" value="PTS_IIB_glc"/>
    <property type="match status" value="1"/>
</dbReference>
<comment type="subcellular location">
    <subcellularLocation>
        <location evidence="1">Cell membrane</location>
        <topology evidence="1">Multi-pass membrane protein</topology>
    </subcellularLocation>
</comment>
<evidence type="ECO:0000256" key="2">
    <source>
        <dbReference type="ARBA" id="ARBA00022448"/>
    </source>
</evidence>
<gene>
    <name evidence="15" type="ORF">KIS1582_1634</name>
</gene>
<dbReference type="GO" id="GO:0008982">
    <property type="term" value="F:protein-N(PI)-phosphohistidine-sugar phosphotransferase activity"/>
    <property type="evidence" value="ECO:0007669"/>
    <property type="project" value="InterPro"/>
</dbReference>
<dbReference type="GO" id="GO:0015764">
    <property type="term" value="P:N-acetylglucosamine transport"/>
    <property type="evidence" value="ECO:0007669"/>
    <property type="project" value="TreeGrafter"/>
</dbReference>
<evidence type="ECO:0000313" key="15">
    <source>
        <dbReference type="EMBL" id="KAF0824570.1"/>
    </source>
</evidence>
<dbReference type="GO" id="GO:0016301">
    <property type="term" value="F:kinase activity"/>
    <property type="evidence" value="ECO:0007669"/>
    <property type="project" value="UniProtKB-KW"/>
</dbReference>
<dbReference type="NCBIfam" id="TIGR00826">
    <property type="entry name" value="EIIB_glc"/>
    <property type="match status" value="1"/>
</dbReference>
<dbReference type="EC" id="2.7.1.193" evidence="15"/>
<dbReference type="RefSeq" id="WP_159344802.1">
    <property type="nucleotide sequence ID" value="NZ_JARMFO010000080.1"/>
</dbReference>
<dbReference type="NCBIfam" id="TIGR01998">
    <property type="entry name" value="PTS-II-BC-nag"/>
    <property type="match status" value="1"/>
</dbReference>
<dbReference type="PROSITE" id="PS51098">
    <property type="entry name" value="PTS_EIIB_TYPE_1"/>
    <property type="match status" value="1"/>
</dbReference>
<proteinExistence type="predicted"/>
<dbReference type="InterPro" id="IPR036878">
    <property type="entry name" value="Glu_permease_IIB"/>
</dbReference>
<keyword evidence="5 15" id="KW-0808">Transferase</keyword>
<keyword evidence="4" id="KW-0762">Sugar transport</keyword>
<keyword evidence="2" id="KW-0813">Transport</keyword>
<evidence type="ECO:0000256" key="9">
    <source>
        <dbReference type="ARBA" id="ARBA00022989"/>
    </source>
</evidence>
<dbReference type="InterPro" id="IPR013013">
    <property type="entry name" value="PTS_EIIC_1"/>
</dbReference>
<feature type="transmembrane region" description="Helical" evidence="12">
    <location>
        <begin position="230"/>
        <end position="250"/>
    </location>
</feature>
<feature type="transmembrane region" description="Helical" evidence="12">
    <location>
        <begin position="163"/>
        <end position="183"/>
    </location>
</feature>
<feature type="transmembrane region" description="Helical" evidence="12">
    <location>
        <begin position="130"/>
        <end position="151"/>
    </location>
</feature>
<dbReference type="GO" id="GO:0009401">
    <property type="term" value="P:phosphoenolpyruvate-dependent sugar phosphotransferase system"/>
    <property type="evidence" value="ECO:0007669"/>
    <property type="project" value="UniProtKB-KW"/>
</dbReference>
<feature type="transmembrane region" description="Helical" evidence="12">
    <location>
        <begin position="36"/>
        <end position="62"/>
    </location>
</feature>
<feature type="domain" description="PTS EIIC type-1" evidence="14">
    <location>
        <begin position="1"/>
        <end position="366"/>
    </location>
</feature>
<sequence>MLGFLQKIGKSLMLPIAVMPAAALLLRLGQDDLLGIPFISAAGNAVFGHLALLFAIGIAIGFSKDGSGAAALAGAVGYFVLTEGAAAINETVNMGVFGGIISGIIAGLLYNKYHDIKLPEWLGFFGGKRFVPIITSLVMIVIAFLFGYVWPPVQAGINNVGDWIIGAGAAGVGVFGFLNRLLIPVGLHHILNTLVWFEFGEFTNAAGDVIKGDLWRFLAKDPSAGIFMTGFFPIMMFGLPGAALAMVAAAKKERRKAVAGAMAGLAFTSFLTGITEPIEFLFMFLSPVLYLIHAALTGLAMSITYVLDIHHGFGFSAGALDYILNFGIAQKPVLLAGIGLLYALLYFAVFYFLIRKLDLKTPGREDEIEGEFEGNTTLKGKYTEAAVAYLEALGGKENLEEIDNCVTRLRLRVKDMSLVDEGQLKQLGAKGVIKLSKTSLQVIVGTDVEFLSNEMKKKL</sequence>
<dbReference type="GO" id="GO:0005886">
    <property type="term" value="C:plasma membrane"/>
    <property type="evidence" value="ECO:0007669"/>
    <property type="project" value="UniProtKB-SubCell"/>
</dbReference>
<dbReference type="Gene3D" id="3.30.1360.60">
    <property type="entry name" value="Glucose permease domain IIB"/>
    <property type="match status" value="1"/>
</dbReference>
<dbReference type="Proteomes" id="UP000465778">
    <property type="component" value="Unassembled WGS sequence"/>
</dbReference>
<keyword evidence="3" id="KW-1003">Cell membrane</keyword>
<dbReference type="GO" id="GO:0103111">
    <property type="term" value="F:protein-N(pi)-phosphohistidine--N-acetyl-D-glucosamine phosphotransferase activity"/>
    <property type="evidence" value="ECO:0007669"/>
    <property type="project" value="UniProtKB-EC"/>
</dbReference>
<dbReference type="InterPro" id="IPR050429">
    <property type="entry name" value="PTS_Glucose_EIICBA"/>
</dbReference>
<dbReference type="PROSITE" id="PS01035">
    <property type="entry name" value="PTS_EIIB_TYPE_1_CYS"/>
    <property type="match status" value="1"/>
</dbReference>
<feature type="domain" description="PTS EIIB type-1" evidence="13">
    <location>
        <begin position="383"/>
        <end position="459"/>
    </location>
</feature>
<evidence type="ECO:0000259" key="14">
    <source>
        <dbReference type="PROSITE" id="PS51103"/>
    </source>
</evidence>
<dbReference type="InterPro" id="IPR018113">
    <property type="entry name" value="PTrfase_EIIB_Cys"/>
</dbReference>
<feature type="transmembrane region" description="Helical" evidence="12">
    <location>
        <begin position="280"/>
        <end position="300"/>
    </location>
</feature>
<feature type="transmembrane region" description="Helical" evidence="12">
    <location>
        <begin position="12"/>
        <end position="30"/>
    </location>
</feature>
<dbReference type="GO" id="GO:0090563">
    <property type="term" value="F:protein-phosphocysteine-sugar phosphotransferase activity"/>
    <property type="evidence" value="ECO:0007669"/>
    <property type="project" value="TreeGrafter"/>
</dbReference>
<dbReference type="EMBL" id="VDEM01000013">
    <property type="protein sequence ID" value="KAF0824570.1"/>
    <property type="molecule type" value="Genomic_DNA"/>
</dbReference>
<dbReference type="PANTHER" id="PTHR30009">
    <property type="entry name" value="CYTOCHROME C-TYPE SYNTHESIS PROTEIN AND PTS TRANSMEMBRANE COMPONENT"/>
    <property type="match status" value="1"/>
</dbReference>
<dbReference type="AlphaFoldDB" id="A0A800NAZ8"/>
<reference evidence="15 16" key="1">
    <citation type="journal article" date="2020" name="G3 (Bethesda)">
        <title>Whole Genome Sequencing and Comparative Genomics of Two Nematicidal Bacillus Strains Reveals a Wide Range of Possible Virulence Factors.</title>
        <authorList>
            <person name="Susic N."/>
            <person name="Janezic S."/>
            <person name="Rupnik M."/>
            <person name="Geric Stare B."/>
        </authorList>
    </citation>
    <scope>NUCLEOTIDE SEQUENCE [LARGE SCALE GENOMIC DNA]</scope>
    <source>
        <strain evidence="15 16">I-1582</strain>
    </source>
</reference>
<dbReference type="InterPro" id="IPR010974">
    <property type="entry name" value="PTS_IIBC_nag"/>
</dbReference>
<evidence type="ECO:0000256" key="3">
    <source>
        <dbReference type="ARBA" id="ARBA00022475"/>
    </source>
</evidence>